<feature type="non-terminal residue" evidence="2">
    <location>
        <position position="82"/>
    </location>
</feature>
<evidence type="ECO:0000313" key="3">
    <source>
        <dbReference type="Proteomes" id="UP000663828"/>
    </source>
</evidence>
<dbReference type="EMBL" id="CAJNOR010011525">
    <property type="protein sequence ID" value="CAF1661956.1"/>
    <property type="molecule type" value="Genomic_DNA"/>
</dbReference>
<dbReference type="AlphaFoldDB" id="A0A816FIL9"/>
<feature type="compositionally biased region" description="Low complexity" evidence="1">
    <location>
        <begin position="28"/>
        <end position="41"/>
    </location>
</feature>
<feature type="region of interest" description="Disordered" evidence="1">
    <location>
        <begin position="1"/>
        <end position="48"/>
    </location>
</feature>
<gene>
    <name evidence="2" type="ORF">XAT740_LOCUS57049</name>
</gene>
<dbReference type="Proteomes" id="UP000663828">
    <property type="component" value="Unassembled WGS sequence"/>
</dbReference>
<proteinExistence type="predicted"/>
<name>A0A816FIL9_ADIRI</name>
<comment type="caution">
    <text evidence="2">The sequence shown here is derived from an EMBL/GenBank/DDBJ whole genome shotgun (WGS) entry which is preliminary data.</text>
</comment>
<keyword evidence="3" id="KW-1185">Reference proteome</keyword>
<accession>A0A816FIL9</accession>
<protein>
    <submittedName>
        <fullName evidence="2">Uncharacterized protein</fullName>
    </submittedName>
</protein>
<organism evidence="2 3">
    <name type="scientific">Adineta ricciae</name>
    <name type="common">Rotifer</name>
    <dbReference type="NCBI Taxonomy" id="249248"/>
    <lineage>
        <taxon>Eukaryota</taxon>
        <taxon>Metazoa</taxon>
        <taxon>Spiralia</taxon>
        <taxon>Gnathifera</taxon>
        <taxon>Rotifera</taxon>
        <taxon>Eurotatoria</taxon>
        <taxon>Bdelloidea</taxon>
        <taxon>Adinetida</taxon>
        <taxon>Adinetidae</taxon>
        <taxon>Adineta</taxon>
    </lineage>
</organism>
<sequence length="82" mass="8510">MADEQPSAYDGGEGGDAPDAQEYDDQPTTPVAAAAETTASAGEDDYVDEPIEDYVVNLVVNEQPDGATLSPDLANAVITDIH</sequence>
<evidence type="ECO:0000256" key="1">
    <source>
        <dbReference type="SAM" id="MobiDB-lite"/>
    </source>
</evidence>
<evidence type="ECO:0000313" key="2">
    <source>
        <dbReference type="EMBL" id="CAF1661956.1"/>
    </source>
</evidence>
<reference evidence="2" key="1">
    <citation type="submission" date="2021-02" db="EMBL/GenBank/DDBJ databases">
        <authorList>
            <person name="Nowell W R."/>
        </authorList>
    </citation>
    <scope>NUCLEOTIDE SEQUENCE</scope>
</reference>